<dbReference type="PANTHER" id="PTHR13943:SF77">
    <property type="entry name" value="LRAT DOMAIN-CONTAINING PROTEIN"/>
    <property type="match status" value="1"/>
</dbReference>
<dbReference type="AlphaFoldDB" id="A0A161X3M2"/>
<dbReference type="GO" id="GO:0005737">
    <property type="term" value="C:cytoplasm"/>
    <property type="evidence" value="ECO:0007669"/>
    <property type="project" value="TreeGrafter"/>
</dbReference>
<keyword evidence="1" id="KW-0808">Transferase</keyword>
<keyword evidence="2" id="KW-0378">Hydrolase</keyword>
<keyword evidence="6" id="KW-1185">Reference proteome</keyword>
<dbReference type="STRING" id="1121326.CLMAG_63230"/>
<dbReference type="GO" id="GO:0004623">
    <property type="term" value="F:phospholipase A2 activity"/>
    <property type="evidence" value="ECO:0007669"/>
    <property type="project" value="TreeGrafter"/>
</dbReference>
<reference evidence="5 6" key="1">
    <citation type="submission" date="2016-04" db="EMBL/GenBank/DDBJ databases">
        <title>Genome sequence of Clostridium magnum DSM 2767.</title>
        <authorList>
            <person name="Poehlein A."/>
            <person name="Uhlig R."/>
            <person name="Fischer R."/>
            <person name="Bahl H."/>
            <person name="Daniel R."/>
        </authorList>
    </citation>
    <scope>NUCLEOTIDE SEQUENCE [LARGE SCALE GENOMIC DNA]</scope>
    <source>
        <strain evidence="5 6">DSM 2767</strain>
    </source>
</reference>
<dbReference type="Gene3D" id="3.90.1720.10">
    <property type="entry name" value="endopeptidase domain like (from Nostoc punctiforme)"/>
    <property type="match status" value="2"/>
</dbReference>
<sequence>MGLFDSLFSDNPFVIHENPRHNTDKIVRQVIKEQRREIEQRAEDLHPSLGKVTKSLFNFNDTVENANDSLKYGVLRSLLAFEVKDLAKADHLFVQRAGYTHHGLFIGDGKVIHYLLEKLKIDSLETFADGSKIQKKSDDESPIYYSRDRVISRAYSRLGEDNYNLFCNNCENFVRWCRNGTE</sequence>
<comment type="caution">
    <text evidence="5">The sequence shown here is derived from an EMBL/GenBank/DDBJ whole genome shotgun (WGS) entry which is preliminary data.</text>
</comment>
<accession>A0A161X3M2</accession>
<proteinExistence type="predicted"/>
<dbReference type="InterPro" id="IPR007053">
    <property type="entry name" value="LRAT_dom"/>
</dbReference>
<dbReference type="GO" id="GO:0070292">
    <property type="term" value="P:N-acylphosphatidylethanolamine metabolic process"/>
    <property type="evidence" value="ECO:0007669"/>
    <property type="project" value="TreeGrafter"/>
</dbReference>
<dbReference type="Pfam" id="PF04970">
    <property type="entry name" value="LRAT"/>
    <property type="match status" value="1"/>
</dbReference>
<dbReference type="OrthoDB" id="9812095at2"/>
<name>A0A161X3M2_9CLOT</name>
<evidence type="ECO:0000256" key="2">
    <source>
        <dbReference type="ARBA" id="ARBA00022801"/>
    </source>
</evidence>
<gene>
    <name evidence="5" type="ORF">CLMAG_63230</name>
</gene>
<dbReference type="PROSITE" id="PS51934">
    <property type="entry name" value="LRAT"/>
    <property type="match status" value="1"/>
</dbReference>
<organism evidence="5 6">
    <name type="scientific">Clostridium magnum DSM 2767</name>
    <dbReference type="NCBI Taxonomy" id="1121326"/>
    <lineage>
        <taxon>Bacteria</taxon>
        <taxon>Bacillati</taxon>
        <taxon>Bacillota</taxon>
        <taxon>Clostridia</taxon>
        <taxon>Eubacteriales</taxon>
        <taxon>Clostridiaceae</taxon>
        <taxon>Clostridium</taxon>
    </lineage>
</organism>
<protein>
    <submittedName>
        <fullName evidence="5">NC domain protein</fullName>
    </submittedName>
</protein>
<dbReference type="PATRIC" id="fig|1121326.3.peg.6390"/>
<evidence type="ECO:0000256" key="3">
    <source>
        <dbReference type="ARBA" id="ARBA00023098"/>
    </source>
</evidence>
<dbReference type="GO" id="GO:0008970">
    <property type="term" value="F:phospholipase A1 activity"/>
    <property type="evidence" value="ECO:0007669"/>
    <property type="project" value="TreeGrafter"/>
</dbReference>
<dbReference type="InterPro" id="IPR051496">
    <property type="entry name" value="H-rev107_PLA/AT"/>
</dbReference>
<dbReference type="GO" id="GO:0016410">
    <property type="term" value="F:N-acyltransferase activity"/>
    <property type="evidence" value="ECO:0007669"/>
    <property type="project" value="TreeGrafter"/>
</dbReference>
<dbReference type="Proteomes" id="UP000076603">
    <property type="component" value="Unassembled WGS sequence"/>
</dbReference>
<evidence type="ECO:0000256" key="1">
    <source>
        <dbReference type="ARBA" id="ARBA00022679"/>
    </source>
</evidence>
<evidence type="ECO:0000259" key="4">
    <source>
        <dbReference type="PROSITE" id="PS51934"/>
    </source>
</evidence>
<dbReference type="PANTHER" id="PTHR13943">
    <property type="entry name" value="HRAS-LIKE SUPPRESSOR - RELATED"/>
    <property type="match status" value="1"/>
</dbReference>
<evidence type="ECO:0000313" key="6">
    <source>
        <dbReference type="Proteomes" id="UP000076603"/>
    </source>
</evidence>
<dbReference type="RefSeq" id="WP_066631203.1">
    <property type="nucleotide sequence ID" value="NZ_FQXL01000066.1"/>
</dbReference>
<evidence type="ECO:0000313" key="5">
    <source>
        <dbReference type="EMBL" id="KZL88396.1"/>
    </source>
</evidence>
<dbReference type="EMBL" id="LWAE01000020">
    <property type="protein sequence ID" value="KZL88396.1"/>
    <property type="molecule type" value="Genomic_DNA"/>
</dbReference>
<keyword evidence="3" id="KW-0443">Lipid metabolism</keyword>
<feature type="domain" description="LRAT" evidence="4">
    <location>
        <begin position="91"/>
        <end position="182"/>
    </location>
</feature>